<keyword evidence="5" id="KW-1185">Reference proteome</keyword>
<dbReference type="Pfam" id="PF00106">
    <property type="entry name" value="adh_short"/>
    <property type="match status" value="1"/>
</dbReference>
<dbReference type="PANTHER" id="PTHR42879:SF2">
    <property type="entry name" value="3-OXOACYL-[ACYL-CARRIER-PROTEIN] REDUCTASE FABG"/>
    <property type="match status" value="1"/>
</dbReference>
<dbReference type="Gene3D" id="3.40.50.720">
    <property type="entry name" value="NAD(P)-binding Rossmann-like Domain"/>
    <property type="match status" value="1"/>
</dbReference>
<dbReference type="GO" id="GO:0016491">
    <property type="term" value="F:oxidoreductase activity"/>
    <property type="evidence" value="ECO:0007669"/>
    <property type="project" value="UniProtKB-KW"/>
</dbReference>
<dbReference type="PANTHER" id="PTHR42879">
    <property type="entry name" value="3-OXOACYL-(ACYL-CARRIER-PROTEIN) REDUCTASE"/>
    <property type="match status" value="1"/>
</dbReference>
<evidence type="ECO:0000256" key="1">
    <source>
        <dbReference type="ARBA" id="ARBA00006484"/>
    </source>
</evidence>
<evidence type="ECO:0000313" key="5">
    <source>
        <dbReference type="Proteomes" id="UP001149140"/>
    </source>
</evidence>
<dbReference type="GO" id="GO:0032787">
    <property type="term" value="P:monocarboxylic acid metabolic process"/>
    <property type="evidence" value="ECO:0007669"/>
    <property type="project" value="UniProtKB-ARBA"/>
</dbReference>
<gene>
    <name evidence="4" type="ORF">OM076_08770</name>
</gene>
<dbReference type="InterPro" id="IPR050259">
    <property type="entry name" value="SDR"/>
</dbReference>
<dbReference type="EMBL" id="JAPDOD010000005">
    <property type="protein sequence ID" value="MDA0160355.1"/>
    <property type="molecule type" value="Genomic_DNA"/>
</dbReference>
<dbReference type="PRINTS" id="PR00081">
    <property type="entry name" value="GDHRDH"/>
</dbReference>
<evidence type="ECO:0000313" key="4">
    <source>
        <dbReference type="EMBL" id="MDA0160355.1"/>
    </source>
</evidence>
<dbReference type="SUPFAM" id="SSF51735">
    <property type="entry name" value="NAD(P)-binding Rossmann-fold domains"/>
    <property type="match status" value="1"/>
</dbReference>
<dbReference type="InterPro" id="IPR036291">
    <property type="entry name" value="NAD(P)-bd_dom_sf"/>
</dbReference>
<dbReference type="AlphaFoldDB" id="A0A9X3MSG6"/>
<evidence type="ECO:0000256" key="2">
    <source>
        <dbReference type="ARBA" id="ARBA00023002"/>
    </source>
</evidence>
<dbReference type="PRINTS" id="PR00080">
    <property type="entry name" value="SDRFAMILY"/>
</dbReference>
<reference evidence="4" key="1">
    <citation type="submission" date="2022-10" db="EMBL/GenBank/DDBJ databases">
        <title>The WGS of Solirubrobacter ginsenosidimutans DSM 21036.</title>
        <authorList>
            <person name="Jiang Z."/>
        </authorList>
    </citation>
    <scope>NUCLEOTIDE SEQUENCE</scope>
    <source>
        <strain evidence="4">DSM 21036</strain>
    </source>
</reference>
<name>A0A9X3MSG6_9ACTN</name>
<comment type="caution">
    <text evidence="4">The sequence shown here is derived from an EMBL/GenBank/DDBJ whole genome shotgun (WGS) entry which is preliminary data.</text>
</comment>
<organism evidence="4 5">
    <name type="scientific">Solirubrobacter ginsenosidimutans</name>
    <dbReference type="NCBI Taxonomy" id="490573"/>
    <lineage>
        <taxon>Bacteria</taxon>
        <taxon>Bacillati</taxon>
        <taxon>Actinomycetota</taxon>
        <taxon>Thermoleophilia</taxon>
        <taxon>Solirubrobacterales</taxon>
        <taxon>Solirubrobacteraceae</taxon>
        <taxon>Solirubrobacter</taxon>
    </lineage>
</organism>
<accession>A0A9X3MSG6</accession>
<dbReference type="FunFam" id="3.40.50.720:FF:000084">
    <property type="entry name" value="Short-chain dehydrogenase reductase"/>
    <property type="match status" value="1"/>
</dbReference>
<comment type="similarity">
    <text evidence="1 3">Belongs to the short-chain dehydrogenases/reductases (SDR) family.</text>
</comment>
<sequence length="260" mass="26695">MRPRRALVTGGGRGIGRAIALGLAGDGVDVVVTARSVDELDAVVAEGAAVGGGAVQAVPADLGDLERVQALAGEAEALLGGHINVLVNNAGVSLPGPTPTVPLPDWELSLRVNVTAPFLLCQATLPAMAEDRWGRVISIGSLYSRFGVPLAASYTASKHAILGLTRVISQEFARKGVTANTLAPGFVDTEMVRAETLRVATKHGLSTEDTLKRFLKNAGQAIGRTIEAEEVAALVVFLASEPAAAITGQIINVDGGAHQG</sequence>
<dbReference type="CDD" id="cd05233">
    <property type="entry name" value="SDR_c"/>
    <property type="match status" value="1"/>
</dbReference>
<keyword evidence="2" id="KW-0560">Oxidoreductase</keyword>
<dbReference type="Proteomes" id="UP001149140">
    <property type="component" value="Unassembled WGS sequence"/>
</dbReference>
<proteinExistence type="inferred from homology"/>
<dbReference type="InterPro" id="IPR002347">
    <property type="entry name" value="SDR_fam"/>
</dbReference>
<dbReference type="PROSITE" id="PS00061">
    <property type="entry name" value="ADH_SHORT"/>
    <property type="match status" value="1"/>
</dbReference>
<evidence type="ECO:0000256" key="3">
    <source>
        <dbReference type="RuleBase" id="RU000363"/>
    </source>
</evidence>
<dbReference type="InterPro" id="IPR020904">
    <property type="entry name" value="Sc_DH/Rdtase_CS"/>
</dbReference>
<protein>
    <submittedName>
        <fullName evidence="4">SDR family oxidoreductase</fullName>
    </submittedName>
</protein>
<dbReference type="RefSeq" id="WP_270039146.1">
    <property type="nucleotide sequence ID" value="NZ_JAPDOD010000005.1"/>
</dbReference>